<protein>
    <submittedName>
        <fullName evidence="1">Uncharacterized protein</fullName>
    </submittedName>
</protein>
<name>A0A1S1RPK2_9ACTN</name>
<evidence type="ECO:0000313" key="2">
    <source>
        <dbReference type="Proteomes" id="UP000179769"/>
    </source>
</evidence>
<dbReference type="AlphaFoldDB" id="A0A1S1RPK2"/>
<reference evidence="2" key="1">
    <citation type="submission" date="2016-07" db="EMBL/GenBank/DDBJ databases">
        <title>Frankia sp. NRRL B-16219 Genome sequencing.</title>
        <authorList>
            <person name="Ghodhbane-Gtari F."/>
            <person name="Swanson E."/>
            <person name="Gueddou A."/>
            <person name="Louati M."/>
            <person name="Nouioui I."/>
            <person name="Hezbri K."/>
            <person name="Abebe-Akele F."/>
            <person name="Simpson S."/>
            <person name="Morris K."/>
            <person name="Thomas K."/>
            <person name="Gtari M."/>
            <person name="Tisa L.S."/>
        </authorList>
    </citation>
    <scope>NUCLEOTIDE SEQUENCE [LARGE SCALE GENOMIC DNA]</scope>
    <source>
        <strain evidence="2">NRRL B-16219</strain>
    </source>
</reference>
<evidence type="ECO:0000313" key="1">
    <source>
        <dbReference type="EMBL" id="OHV46724.1"/>
    </source>
</evidence>
<comment type="caution">
    <text evidence="1">The sequence shown here is derived from an EMBL/GenBank/DDBJ whole genome shotgun (WGS) entry which is preliminary data.</text>
</comment>
<organism evidence="1 2">
    <name type="scientific">Parafrankia soli</name>
    <dbReference type="NCBI Taxonomy" id="2599596"/>
    <lineage>
        <taxon>Bacteria</taxon>
        <taxon>Bacillati</taxon>
        <taxon>Actinomycetota</taxon>
        <taxon>Actinomycetes</taxon>
        <taxon>Frankiales</taxon>
        <taxon>Frankiaceae</taxon>
        <taxon>Parafrankia</taxon>
    </lineage>
</organism>
<proteinExistence type="predicted"/>
<gene>
    <name evidence="1" type="ORF">BBK14_00085</name>
</gene>
<dbReference type="Gene3D" id="3.40.50.450">
    <property type="match status" value="1"/>
</dbReference>
<dbReference type="SUPFAM" id="SSF102405">
    <property type="entry name" value="MCP/YpsA-like"/>
    <property type="match status" value="1"/>
</dbReference>
<sequence length="156" mass="16910">MGITGHRVLSPEVETFTTAEMRRLLGRHRAAELVGVSCLAEGTDSVFADLVLGLGGRLVAVLPARDYREFLPPEHRADYDRLRAAATRVRTLPGPEVDLAALMAASEALVDEVDELIAVWDGQPARDYAGTADVVAYARSQHKPVHVVWLAGAVRD</sequence>
<dbReference type="EMBL" id="MAXA01000001">
    <property type="protein sequence ID" value="OHV46724.1"/>
    <property type="molecule type" value="Genomic_DNA"/>
</dbReference>
<dbReference type="Proteomes" id="UP000179769">
    <property type="component" value="Unassembled WGS sequence"/>
</dbReference>
<keyword evidence="2" id="KW-1185">Reference proteome</keyword>
<accession>A0A1S1RPK2</accession>